<dbReference type="SUPFAM" id="SSF56112">
    <property type="entry name" value="Protein kinase-like (PK-like)"/>
    <property type="match status" value="1"/>
</dbReference>
<dbReference type="AlphaFoldDB" id="A0A7R9KYD5"/>
<dbReference type="GO" id="GO:0043065">
    <property type="term" value="P:positive regulation of apoptotic process"/>
    <property type="evidence" value="ECO:0007669"/>
    <property type="project" value="TreeGrafter"/>
</dbReference>
<reference evidence="8" key="1">
    <citation type="submission" date="2020-11" db="EMBL/GenBank/DDBJ databases">
        <authorList>
            <person name="Tran Van P."/>
        </authorList>
    </citation>
    <scope>NUCLEOTIDE SEQUENCE</scope>
</reference>
<sequence>MKPENVLCVTRTGNRIKLIDFGLARRYNKSDKLQILFGTPEFVAPEVVNFEEVGFTTDMWAVGVICYVLLSGLSPFMGDSDLETMVNVTRAEFDFDDDSFDIISEEAKDFISHLLVMDRDQRMNARQCLNHQWLRVSVTPTPPPVPGLDEGTLFEKGKKKRQNEQSLDKKRLKKFVIRRRWQKAVNAILALKRMGVRHIDNINNNNINDIMMRKFQKTLTTTTGRANKWRHNQILRFLPFCIHS</sequence>
<proteinExistence type="predicted"/>
<evidence type="ECO:0000256" key="2">
    <source>
        <dbReference type="ARBA" id="ARBA00022679"/>
    </source>
</evidence>
<dbReference type="EMBL" id="OC864120">
    <property type="protein sequence ID" value="CAD7631483.1"/>
    <property type="molecule type" value="Genomic_DNA"/>
</dbReference>
<evidence type="ECO:0000256" key="3">
    <source>
        <dbReference type="ARBA" id="ARBA00022741"/>
    </source>
</evidence>
<organism evidence="8">
    <name type="scientific">Medioppia subpectinata</name>
    <dbReference type="NCBI Taxonomy" id="1979941"/>
    <lineage>
        <taxon>Eukaryota</taxon>
        <taxon>Metazoa</taxon>
        <taxon>Ecdysozoa</taxon>
        <taxon>Arthropoda</taxon>
        <taxon>Chelicerata</taxon>
        <taxon>Arachnida</taxon>
        <taxon>Acari</taxon>
        <taxon>Acariformes</taxon>
        <taxon>Sarcoptiformes</taxon>
        <taxon>Oribatida</taxon>
        <taxon>Brachypylina</taxon>
        <taxon>Oppioidea</taxon>
        <taxon>Oppiidae</taxon>
        <taxon>Medioppia</taxon>
    </lineage>
</organism>
<evidence type="ECO:0000256" key="4">
    <source>
        <dbReference type="ARBA" id="ARBA00022777"/>
    </source>
</evidence>
<evidence type="ECO:0000256" key="1">
    <source>
        <dbReference type="ARBA" id="ARBA00022527"/>
    </source>
</evidence>
<evidence type="ECO:0000259" key="7">
    <source>
        <dbReference type="PROSITE" id="PS50011"/>
    </source>
</evidence>
<dbReference type="PANTHER" id="PTHR24342:SF20">
    <property type="entry name" value="MYOSIN LIGHT CHAIN KINASE, SMOOTH MUSCLE"/>
    <property type="match status" value="1"/>
</dbReference>
<evidence type="ECO:0000256" key="6">
    <source>
        <dbReference type="SAM" id="MobiDB-lite"/>
    </source>
</evidence>
<evidence type="ECO:0000313" key="8">
    <source>
        <dbReference type="EMBL" id="CAD7631483.1"/>
    </source>
</evidence>
<keyword evidence="1" id="KW-0723">Serine/threonine-protein kinase</keyword>
<dbReference type="GO" id="GO:0035556">
    <property type="term" value="P:intracellular signal transduction"/>
    <property type="evidence" value="ECO:0007669"/>
    <property type="project" value="TreeGrafter"/>
</dbReference>
<dbReference type="PROSITE" id="PS50011">
    <property type="entry name" value="PROTEIN_KINASE_DOM"/>
    <property type="match status" value="1"/>
</dbReference>
<dbReference type="OrthoDB" id="10260894at2759"/>
<dbReference type="EMBL" id="CAJPIZ010009545">
    <property type="protein sequence ID" value="CAG2111913.1"/>
    <property type="molecule type" value="Genomic_DNA"/>
</dbReference>
<protein>
    <recommendedName>
        <fullName evidence="7">Protein kinase domain-containing protein</fullName>
    </recommendedName>
</protein>
<dbReference type="GO" id="GO:0004674">
    <property type="term" value="F:protein serine/threonine kinase activity"/>
    <property type="evidence" value="ECO:0007669"/>
    <property type="project" value="UniProtKB-KW"/>
</dbReference>
<evidence type="ECO:0000313" key="9">
    <source>
        <dbReference type="Proteomes" id="UP000759131"/>
    </source>
</evidence>
<name>A0A7R9KYD5_9ACAR</name>
<dbReference type="InterPro" id="IPR000719">
    <property type="entry name" value="Prot_kinase_dom"/>
</dbReference>
<keyword evidence="4" id="KW-0418">Kinase</keyword>
<feature type="region of interest" description="Disordered" evidence="6">
    <location>
        <begin position="145"/>
        <end position="167"/>
    </location>
</feature>
<keyword evidence="5" id="KW-0067">ATP-binding</keyword>
<keyword evidence="9" id="KW-1185">Reference proteome</keyword>
<keyword evidence="2" id="KW-0808">Transferase</keyword>
<dbReference type="Pfam" id="PF00069">
    <property type="entry name" value="Pkinase"/>
    <property type="match status" value="1"/>
</dbReference>
<accession>A0A7R9KYD5</accession>
<dbReference type="SMART" id="SM00220">
    <property type="entry name" value="S_TKc"/>
    <property type="match status" value="1"/>
</dbReference>
<dbReference type="Gene3D" id="1.10.510.10">
    <property type="entry name" value="Transferase(Phosphotransferase) domain 1"/>
    <property type="match status" value="1"/>
</dbReference>
<dbReference type="InterPro" id="IPR011009">
    <property type="entry name" value="Kinase-like_dom_sf"/>
</dbReference>
<dbReference type="PANTHER" id="PTHR24342">
    <property type="entry name" value="SERINE/THREONINE-PROTEIN KINASE 17"/>
    <property type="match status" value="1"/>
</dbReference>
<dbReference type="GO" id="GO:0005634">
    <property type="term" value="C:nucleus"/>
    <property type="evidence" value="ECO:0007669"/>
    <property type="project" value="TreeGrafter"/>
</dbReference>
<feature type="domain" description="Protein kinase" evidence="7">
    <location>
        <begin position="1"/>
        <end position="134"/>
    </location>
</feature>
<dbReference type="Proteomes" id="UP000759131">
    <property type="component" value="Unassembled WGS sequence"/>
</dbReference>
<gene>
    <name evidence="8" type="ORF">OSB1V03_LOCUS11892</name>
</gene>
<keyword evidence="3" id="KW-0547">Nucleotide-binding</keyword>
<dbReference type="GO" id="GO:0005524">
    <property type="term" value="F:ATP binding"/>
    <property type="evidence" value="ECO:0007669"/>
    <property type="project" value="UniProtKB-KW"/>
</dbReference>
<evidence type="ECO:0000256" key="5">
    <source>
        <dbReference type="ARBA" id="ARBA00022840"/>
    </source>
</evidence>